<dbReference type="AlphaFoldDB" id="A0A2S9XII6"/>
<feature type="region of interest" description="Disordered" evidence="1">
    <location>
        <begin position="82"/>
        <end position="104"/>
    </location>
</feature>
<evidence type="ECO:0000313" key="2">
    <source>
        <dbReference type="EMBL" id="PRP92647.1"/>
    </source>
</evidence>
<protein>
    <recommendedName>
        <fullName evidence="4">Signal transduction histidine kinase dimerisation/phosphoacceptor domain-containing protein</fullName>
    </recommendedName>
</protein>
<dbReference type="InterPro" id="IPR036097">
    <property type="entry name" value="HisK_dim/P_sf"/>
</dbReference>
<gene>
    <name evidence="2" type="ORF">ENSA5_48290</name>
</gene>
<keyword evidence="3" id="KW-1185">Reference proteome</keyword>
<evidence type="ECO:0000313" key="3">
    <source>
        <dbReference type="Proteomes" id="UP000237968"/>
    </source>
</evidence>
<dbReference type="Proteomes" id="UP000237968">
    <property type="component" value="Unassembled WGS sequence"/>
</dbReference>
<name>A0A2S9XII6_9BACT</name>
<sequence length="104" mass="11367">MNGARHQRLEALARNADDQAVGMVVRLLAHEIRNAINPLGLQLALLRRHIQAPSDELQDVLDGLKETISRVHEVLDGAAQIGHELSARDAADPDDDDPDRGAPR</sequence>
<evidence type="ECO:0008006" key="4">
    <source>
        <dbReference type="Google" id="ProtNLM"/>
    </source>
</evidence>
<organism evidence="2 3">
    <name type="scientific">Enhygromyxa salina</name>
    <dbReference type="NCBI Taxonomy" id="215803"/>
    <lineage>
        <taxon>Bacteria</taxon>
        <taxon>Pseudomonadati</taxon>
        <taxon>Myxococcota</taxon>
        <taxon>Polyangia</taxon>
        <taxon>Nannocystales</taxon>
        <taxon>Nannocystaceae</taxon>
        <taxon>Enhygromyxa</taxon>
    </lineage>
</organism>
<reference evidence="2 3" key="1">
    <citation type="submission" date="2018-03" db="EMBL/GenBank/DDBJ databases">
        <title>Draft Genome Sequences of the Obligatory Marine Myxobacteria Enhygromyxa salina SWB005.</title>
        <authorList>
            <person name="Poehlein A."/>
            <person name="Moghaddam J.A."/>
            <person name="Harms H."/>
            <person name="Alanjari M."/>
            <person name="Koenig G.M."/>
            <person name="Daniel R."/>
            <person name="Schaeberle T.F."/>
        </authorList>
    </citation>
    <scope>NUCLEOTIDE SEQUENCE [LARGE SCALE GENOMIC DNA]</scope>
    <source>
        <strain evidence="2 3">SWB005</strain>
    </source>
</reference>
<accession>A0A2S9XII6</accession>
<proteinExistence type="predicted"/>
<evidence type="ECO:0000256" key="1">
    <source>
        <dbReference type="SAM" id="MobiDB-lite"/>
    </source>
</evidence>
<dbReference type="EMBL" id="PVNK01000207">
    <property type="protein sequence ID" value="PRP92647.1"/>
    <property type="molecule type" value="Genomic_DNA"/>
</dbReference>
<comment type="caution">
    <text evidence="2">The sequence shown here is derived from an EMBL/GenBank/DDBJ whole genome shotgun (WGS) entry which is preliminary data.</text>
</comment>
<dbReference type="Gene3D" id="1.10.287.130">
    <property type="match status" value="1"/>
</dbReference>
<dbReference type="GO" id="GO:0000155">
    <property type="term" value="F:phosphorelay sensor kinase activity"/>
    <property type="evidence" value="ECO:0007669"/>
    <property type="project" value="InterPro"/>
</dbReference>
<dbReference type="SUPFAM" id="SSF47384">
    <property type="entry name" value="Homodimeric domain of signal transducing histidine kinase"/>
    <property type="match status" value="1"/>
</dbReference>